<feature type="transmembrane region" description="Helical" evidence="6">
    <location>
        <begin position="167"/>
        <end position="188"/>
    </location>
</feature>
<feature type="transmembrane region" description="Helical" evidence="6">
    <location>
        <begin position="280"/>
        <end position="303"/>
    </location>
</feature>
<dbReference type="GO" id="GO:0005886">
    <property type="term" value="C:plasma membrane"/>
    <property type="evidence" value="ECO:0007669"/>
    <property type="project" value="UniProtKB-SubCell"/>
</dbReference>
<feature type="transmembrane region" description="Helical" evidence="6">
    <location>
        <begin position="132"/>
        <end position="155"/>
    </location>
</feature>
<feature type="transmembrane region" description="Helical" evidence="6">
    <location>
        <begin position="24"/>
        <end position="44"/>
    </location>
</feature>
<dbReference type="InterPro" id="IPR022791">
    <property type="entry name" value="L-PG_synthase/AglD"/>
</dbReference>
<keyword evidence="2" id="KW-1003">Cell membrane</keyword>
<evidence type="ECO:0000256" key="1">
    <source>
        <dbReference type="ARBA" id="ARBA00004651"/>
    </source>
</evidence>
<keyword evidence="3 6" id="KW-0812">Transmembrane</keyword>
<keyword evidence="4 6" id="KW-1133">Transmembrane helix</keyword>
<feature type="transmembrane region" description="Helical" evidence="6">
    <location>
        <begin position="209"/>
        <end position="236"/>
    </location>
</feature>
<evidence type="ECO:0000256" key="5">
    <source>
        <dbReference type="ARBA" id="ARBA00023136"/>
    </source>
</evidence>
<gene>
    <name evidence="7" type="ORF">H5P28_13500</name>
</gene>
<evidence type="ECO:0000256" key="4">
    <source>
        <dbReference type="ARBA" id="ARBA00022989"/>
    </source>
</evidence>
<keyword evidence="5 6" id="KW-0472">Membrane</keyword>
<dbReference type="EMBL" id="JACHVB010000035">
    <property type="protein sequence ID" value="MBC2595278.1"/>
    <property type="molecule type" value="Genomic_DNA"/>
</dbReference>
<evidence type="ECO:0000256" key="3">
    <source>
        <dbReference type="ARBA" id="ARBA00022692"/>
    </source>
</evidence>
<feature type="transmembrane region" description="Helical" evidence="6">
    <location>
        <begin position="56"/>
        <end position="78"/>
    </location>
</feature>
<dbReference type="Proteomes" id="UP000546464">
    <property type="component" value="Unassembled WGS sequence"/>
</dbReference>
<evidence type="ECO:0000256" key="2">
    <source>
        <dbReference type="ARBA" id="ARBA00022475"/>
    </source>
</evidence>
<reference evidence="7 8" key="1">
    <citation type="submission" date="2020-07" db="EMBL/GenBank/DDBJ databases">
        <authorList>
            <person name="Feng X."/>
        </authorList>
    </citation>
    <scope>NUCLEOTIDE SEQUENCE [LARGE SCALE GENOMIC DNA]</scope>
    <source>
        <strain evidence="7 8">JCM31066</strain>
    </source>
</reference>
<keyword evidence="8" id="KW-1185">Reference proteome</keyword>
<accession>A0A842HH05</accession>
<organism evidence="7 8">
    <name type="scientific">Ruficoccus amylovorans</name>
    <dbReference type="NCBI Taxonomy" id="1804625"/>
    <lineage>
        <taxon>Bacteria</taxon>
        <taxon>Pseudomonadati</taxon>
        <taxon>Verrucomicrobiota</taxon>
        <taxon>Opitutia</taxon>
        <taxon>Puniceicoccales</taxon>
        <taxon>Cerasicoccaceae</taxon>
        <taxon>Ruficoccus</taxon>
    </lineage>
</organism>
<name>A0A842HH05_9BACT</name>
<evidence type="ECO:0000256" key="6">
    <source>
        <dbReference type="SAM" id="Phobius"/>
    </source>
</evidence>
<feature type="transmembrane region" description="Helical" evidence="6">
    <location>
        <begin position="248"/>
        <end position="268"/>
    </location>
</feature>
<comment type="caution">
    <text evidence="7">The sequence shown here is derived from an EMBL/GenBank/DDBJ whole genome shotgun (WGS) entry which is preliminary data.</text>
</comment>
<dbReference type="RefSeq" id="WP_185676233.1">
    <property type="nucleotide sequence ID" value="NZ_JACHVB010000035.1"/>
</dbReference>
<sequence>MTDMPDSDFPSPAPARPKWNLNRYAAPVFYLLLAIFLGIFLLKIDYGKLREVRPSWGLIAAATAVGLICRLWLSLIWLKMLRMLGAPRFTNVPALIHIYAKSWLGRYIPGPATWVMCKVYFASQQGISKRKLAVASFLEAGLQVLVMLLTGLLLLLTDPRIDMVPPFFRALLMAAAAGCLLALWPRLFNMVARFAYRRMRKEELTPDNLPTWGTIGQGLWMFVLFIGLAGVSVFLVSKAIWHELPASQLTFIIAANALASSASMLAVFAPGGIGVREAVLVALLSLAMPPEIALLVTIALRVWSVLTDLLFAGLSKVVAMRYVPGDSRQS</sequence>
<comment type="subcellular location">
    <subcellularLocation>
        <location evidence="1">Cell membrane</location>
        <topology evidence="1">Multi-pass membrane protein</topology>
    </subcellularLocation>
</comment>
<protein>
    <submittedName>
        <fullName evidence="7">Flippase-like domain-containing protein</fullName>
    </submittedName>
</protein>
<evidence type="ECO:0000313" key="8">
    <source>
        <dbReference type="Proteomes" id="UP000546464"/>
    </source>
</evidence>
<proteinExistence type="predicted"/>
<evidence type="ECO:0000313" key="7">
    <source>
        <dbReference type="EMBL" id="MBC2595278.1"/>
    </source>
</evidence>
<dbReference type="Pfam" id="PF03706">
    <property type="entry name" value="LPG_synthase_TM"/>
    <property type="match status" value="1"/>
</dbReference>
<dbReference type="AlphaFoldDB" id="A0A842HH05"/>